<dbReference type="OrthoDB" id="2664502at2"/>
<feature type="transmembrane region" description="Helical" evidence="1">
    <location>
        <begin position="6"/>
        <end position="23"/>
    </location>
</feature>
<keyword evidence="1" id="KW-0812">Transmembrane</keyword>
<sequence>MKSYLLWSVLVGSGLLLGLVMLRNRYAFQWLGMICLHIAFASILLYILNLFSSYTHLELPLNAVTVGTVSVLGLPGLAALAALKLWVVGV</sequence>
<organism evidence="2 3">
    <name type="scientific">Paenibacillus tyrfis</name>
    <dbReference type="NCBI Taxonomy" id="1501230"/>
    <lineage>
        <taxon>Bacteria</taxon>
        <taxon>Bacillati</taxon>
        <taxon>Bacillota</taxon>
        <taxon>Bacilli</taxon>
        <taxon>Bacillales</taxon>
        <taxon>Paenibacillaceae</taxon>
        <taxon>Paenibacillus</taxon>
    </lineage>
</organism>
<feature type="transmembrane region" description="Helical" evidence="1">
    <location>
        <begin position="63"/>
        <end position="87"/>
    </location>
</feature>
<keyword evidence="1" id="KW-0472">Membrane</keyword>
<proteinExistence type="predicted"/>
<evidence type="ECO:0000313" key="3">
    <source>
        <dbReference type="Proteomes" id="UP000028123"/>
    </source>
</evidence>
<dbReference type="AlphaFoldDB" id="A0A081NYZ6"/>
<evidence type="ECO:0000256" key="1">
    <source>
        <dbReference type="SAM" id="Phobius"/>
    </source>
</evidence>
<dbReference type="Pfam" id="PF07441">
    <property type="entry name" value="BofA"/>
    <property type="match status" value="1"/>
</dbReference>
<evidence type="ECO:0008006" key="4">
    <source>
        <dbReference type="Google" id="ProtNLM"/>
    </source>
</evidence>
<accession>A0A081NYZ6</accession>
<dbReference type="EMBL" id="JNVM01000021">
    <property type="protein sequence ID" value="KEQ23669.1"/>
    <property type="molecule type" value="Genomic_DNA"/>
</dbReference>
<name>A0A081NYZ6_9BACL</name>
<dbReference type="Proteomes" id="UP000028123">
    <property type="component" value="Unassembled WGS sequence"/>
</dbReference>
<dbReference type="RefSeq" id="WP_036688414.1">
    <property type="nucleotide sequence ID" value="NZ_FYEP01000019.1"/>
</dbReference>
<reference evidence="2 3" key="1">
    <citation type="submission" date="2014-06" db="EMBL/GenBank/DDBJ databases">
        <title>Draft genome sequence of Paenibacillus sp. MSt1.</title>
        <authorList>
            <person name="Aw Y.K."/>
            <person name="Ong K.S."/>
            <person name="Gan H.M."/>
            <person name="Lee S.M."/>
        </authorList>
    </citation>
    <scope>NUCLEOTIDE SEQUENCE [LARGE SCALE GENOMIC DNA]</scope>
    <source>
        <strain evidence="2 3">MSt1</strain>
    </source>
</reference>
<evidence type="ECO:0000313" key="2">
    <source>
        <dbReference type="EMBL" id="KEQ23669.1"/>
    </source>
</evidence>
<keyword evidence="3" id="KW-1185">Reference proteome</keyword>
<comment type="caution">
    <text evidence="2">The sequence shown here is derived from an EMBL/GenBank/DDBJ whole genome shotgun (WGS) entry which is preliminary data.</text>
</comment>
<protein>
    <recommendedName>
        <fullName evidence="4">Pro-sigmaK processing inhibitor BofA</fullName>
    </recommendedName>
</protein>
<dbReference type="InterPro" id="IPR010001">
    <property type="entry name" value="BofA"/>
</dbReference>
<feature type="transmembrane region" description="Helical" evidence="1">
    <location>
        <begin position="30"/>
        <end position="51"/>
    </location>
</feature>
<gene>
    <name evidence="2" type="ORF">ET33_16270</name>
</gene>
<keyword evidence="1" id="KW-1133">Transmembrane helix</keyword>